<dbReference type="InterPro" id="IPR005584">
    <property type="entry name" value="DNA_gyrase_inhibitor_YacG"/>
</dbReference>
<evidence type="ECO:0000256" key="3">
    <source>
        <dbReference type="HAMAP-Rule" id="MF_00649"/>
    </source>
</evidence>
<dbReference type="AlphaFoldDB" id="A0A517VRX4"/>
<feature type="binding site" evidence="3">
    <location>
        <position position="7"/>
    </location>
    <ligand>
        <name>Zn(2+)</name>
        <dbReference type="ChEBI" id="CHEBI:29105"/>
    </ligand>
</feature>
<comment type="function">
    <text evidence="3">Inhibits all the catalytic activities of DNA gyrase by preventing its interaction with DNA. Acts by binding directly to the C-terminal domain of GyrB, which probably disrupts DNA binding by the gyrase.</text>
</comment>
<proteinExistence type="inferred from homology"/>
<dbReference type="RefSeq" id="WP_144982807.1">
    <property type="nucleotide sequence ID" value="NZ_CP037422.1"/>
</dbReference>
<feature type="binding site" evidence="3">
    <location>
        <position position="10"/>
    </location>
    <ligand>
        <name>Zn(2+)</name>
        <dbReference type="ChEBI" id="CHEBI:29105"/>
    </ligand>
</feature>
<dbReference type="Proteomes" id="UP000318384">
    <property type="component" value="Chromosome"/>
</dbReference>
<feature type="binding site" evidence="3">
    <location>
        <position position="32"/>
    </location>
    <ligand>
        <name>Zn(2+)</name>
        <dbReference type="ChEBI" id="CHEBI:29105"/>
    </ligand>
</feature>
<evidence type="ECO:0000313" key="5">
    <source>
        <dbReference type="EMBL" id="QDU08015.1"/>
    </source>
</evidence>
<keyword evidence="1 3" id="KW-0479">Metal-binding</keyword>
<sequence>MIQPQTCPICRKVVTVKASDEQSPFPFCSKKCRDVDLFRWSEGKYAIVEDLDPRLIELQRLEQEDEDY</sequence>
<keyword evidence="6" id="KW-1185">Reference proteome</keyword>
<dbReference type="OrthoDB" id="9809663at2"/>
<keyword evidence="2 3" id="KW-0862">Zinc</keyword>
<dbReference type="SUPFAM" id="SSF57716">
    <property type="entry name" value="Glucocorticoid receptor-like (DNA-binding domain)"/>
    <property type="match status" value="1"/>
</dbReference>
<accession>A0A517WRX6</accession>
<evidence type="ECO:0000256" key="1">
    <source>
        <dbReference type="ARBA" id="ARBA00022723"/>
    </source>
</evidence>
<dbReference type="KEGG" id="gaw:V144x_12250"/>
<dbReference type="HAMAP" id="MF_00649">
    <property type="entry name" value="DNA_gyrase_inhibitor_YacG"/>
    <property type="match status" value="1"/>
</dbReference>
<dbReference type="InterPro" id="IPR013088">
    <property type="entry name" value="Znf_NHR/GATA"/>
</dbReference>
<dbReference type="PANTHER" id="PTHR36150:SF1">
    <property type="entry name" value="DNA GYRASE INHIBITOR YACG"/>
    <property type="match status" value="1"/>
</dbReference>
<comment type="similarity">
    <text evidence="3">Belongs to the DNA gyrase inhibitor YacG family.</text>
</comment>
<name>A0A517VRX4_9PLAN</name>
<dbReference type="GO" id="GO:0008657">
    <property type="term" value="F:DNA topoisomerase type II (double strand cut, ATP-hydrolyzing) inhibitor activity"/>
    <property type="evidence" value="ECO:0007669"/>
    <property type="project" value="UniProtKB-UniRule"/>
</dbReference>
<feature type="binding site" evidence="3">
    <location>
        <position position="28"/>
    </location>
    <ligand>
        <name>Zn(2+)</name>
        <dbReference type="ChEBI" id="CHEBI:29105"/>
    </ligand>
</feature>
<accession>A0A517VRX4</accession>
<dbReference type="GO" id="GO:0008270">
    <property type="term" value="F:zinc ion binding"/>
    <property type="evidence" value="ECO:0007669"/>
    <property type="project" value="UniProtKB-UniRule"/>
</dbReference>
<dbReference type="Gene3D" id="3.30.50.10">
    <property type="entry name" value="Erythroid Transcription Factor GATA-1, subunit A"/>
    <property type="match status" value="1"/>
</dbReference>
<comment type="cofactor">
    <cofactor evidence="3">
        <name>Zn(2+)</name>
        <dbReference type="ChEBI" id="CHEBI:29105"/>
    </cofactor>
    <text evidence="3">Binds 1 zinc ion.</text>
</comment>
<dbReference type="PANTHER" id="PTHR36150">
    <property type="entry name" value="DNA GYRASE INHIBITOR YACG"/>
    <property type="match status" value="1"/>
</dbReference>
<dbReference type="Pfam" id="PF03884">
    <property type="entry name" value="YacG"/>
    <property type="match status" value="1"/>
</dbReference>
<evidence type="ECO:0000313" key="7">
    <source>
        <dbReference type="Proteomes" id="UP000318704"/>
    </source>
</evidence>
<dbReference type="EMBL" id="CP037920">
    <property type="protein sequence ID" value="QDT95778.1"/>
    <property type="molecule type" value="Genomic_DNA"/>
</dbReference>
<protein>
    <recommendedName>
        <fullName evidence="3">DNA gyrase inhibitor YacG</fullName>
    </recommendedName>
</protein>
<dbReference type="EMBL" id="CP037422">
    <property type="protein sequence ID" value="QDU08015.1"/>
    <property type="molecule type" value="Genomic_DNA"/>
</dbReference>
<organism evidence="4 7">
    <name type="scientific">Gimesia aquarii</name>
    <dbReference type="NCBI Taxonomy" id="2527964"/>
    <lineage>
        <taxon>Bacteria</taxon>
        <taxon>Pseudomonadati</taxon>
        <taxon>Planctomycetota</taxon>
        <taxon>Planctomycetia</taxon>
        <taxon>Planctomycetales</taxon>
        <taxon>Planctomycetaceae</taxon>
        <taxon>Gimesia</taxon>
    </lineage>
</organism>
<gene>
    <name evidence="3" type="primary">yacG</name>
    <name evidence="4" type="ORF">V144x_12250</name>
    <name evidence="5" type="ORF">V202x_13780</name>
</gene>
<dbReference type="Proteomes" id="UP000318704">
    <property type="component" value="Chromosome"/>
</dbReference>
<reference evidence="6 7" key="1">
    <citation type="submission" date="2019-03" db="EMBL/GenBank/DDBJ databases">
        <title>Deep-cultivation of Planctomycetes and their phenomic and genomic characterization uncovers novel biology.</title>
        <authorList>
            <person name="Wiegand S."/>
            <person name="Jogler M."/>
            <person name="Boedeker C."/>
            <person name="Pinto D."/>
            <person name="Vollmers J."/>
            <person name="Rivas-Marin E."/>
            <person name="Kohn T."/>
            <person name="Peeters S.H."/>
            <person name="Heuer A."/>
            <person name="Rast P."/>
            <person name="Oberbeckmann S."/>
            <person name="Bunk B."/>
            <person name="Jeske O."/>
            <person name="Meyerdierks A."/>
            <person name="Storesund J.E."/>
            <person name="Kallscheuer N."/>
            <person name="Luecker S."/>
            <person name="Lage O.M."/>
            <person name="Pohl T."/>
            <person name="Merkel B.J."/>
            <person name="Hornburger P."/>
            <person name="Mueller R.-W."/>
            <person name="Bruemmer F."/>
            <person name="Labrenz M."/>
            <person name="Spormann A.M."/>
            <person name="Op den Camp H."/>
            <person name="Overmann J."/>
            <person name="Amann R."/>
            <person name="Jetten M.S.M."/>
            <person name="Mascher T."/>
            <person name="Medema M.H."/>
            <person name="Devos D.P."/>
            <person name="Kaster A.-K."/>
            <person name="Ovreas L."/>
            <person name="Rohde M."/>
            <person name="Galperin M.Y."/>
            <person name="Jogler C."/>
        </authorList>
    </citation>
    <scope>NUCLEOTIDE SEQUENCE [LARGE SCALE GENOMIC DNA]</scope>
    <source>
        <strain evidence="4 7">V144</strain>
        <strain evidence="5 6">V202</strain>
    </source>
</reference>
<evidence type="ECO:0000256" key="2">
    <source>
        <dbReference type="ARBA" id="ARBA00022833"/>
    </source>
</evidence>
<comment type="subunit">
    <text evidence="3">Interacts with GyrB.</text>
</comment>
<dbReference type="GO" id="GO:0006355">
    <property type="term" value="P:regulation of DNA-templated transcription"/>
    <property type="evidence" value="ECO:0007669"/>
    <property type="project" value="InterPro"/>
</dbReference>
<evidence type="ECO:0000313" key="4">
    <source>
        <dbReference type="EMBL" id="QDT95778.1"/>
    </source>
</evidence>
<evidence type="ECO:0000313" key="6">
    <source>
        <dbReference type="Proteomes" id="UP000318384"/>
    </source>
</evidence>